<protein>
    <submittedName>
        <fullName evidence="11">ABC transporter ATP-binding protein</fullName>
    </submittedName>
</protein>
<dbReference type="InterPro" id="IPR003439">
    <property type="entry name" value="ABC_transporter-like_ATP-bd"/>
</dbReference>
<comment type="subcellular location">
    <subcellularLocation>
        <location evidence="1">Cell membrane</location>
        <topology evidence="1">Multi-pass membrane protein</topology>
    </subcellularLocation>
</comment>
<organism evidence="11 12">
    <name type="scientific">Candidatus Coproplasma excrementigallinarum</name>
    <dbReference type="NCBI Taxonomy" id="2840747"/>
    <lineage>
        <taxon>Bacteria</taxon>
        <taxon>Bacillati</taxon>
        <taxon>Bacillota</taxon>
        <taxon>Clostridia</taxon>
        <taxon>Eubacteriales</taxon>
        <taxon>Candidatus Coproplasma</taxon>
    </lineage>
</organism>
<evidence type="ECO:0000259" key="9">
    <source>
        <dbReference type="PROSITE" id="PS50893"/>
    </source>
</evidence>
<dbReference type="PROSITE" id="PS50893">
    <property type="entry name" value="ABC_TRANSPORTER_2"/>
    <property type="match status" value="1"/>
</dbReference>
<dbReference type="Gene3D" id="3.40.50.300">
    <property type="entry name" value="P-loop containing nucleotide triphosphate hydrolases"/>
    <property type="match status" value="1"/>
</dbReference>
<evidence type="ECO:0000259" key="10">
    <source>
        <dbReference type="PROSITE" id="PS50929"/>
    </source>
</evidence>
<evidence type="ECO:0000256" key="7">
    <source>
        <dbReference type="ARBA" id="ARBA00023136"/>
    </source>
</evidence>
<reference evidence="11" key="1">
    <citation type="submission" date="2020-10" db="EMBL/GenBank/DDBJ databases">
        <authorList>
            <person name="Gilroy R."/>
        </authorList>
    </citation>
    <scope>NUCLEOTIDE SEQUENCE</scope>
    <source>
        <strain evidence="11">CHK195-12923</strain>
    </source>
</reference>
<evidence type="ECO:0000256" key="5">
    <source>
        <dbReference type="ARBA" id="ARBA00022840"/>
    </source>
</evidence>
<name>A0A9D1SJC6_9FIRM</name>
<dbReference type="SUPFAM" id="SSF52540">
    <property type="entry name" value="P-loop containing nucleoside triphosphate hydrolases"/>
    <property type="match status" value="1"/>
</dbReference>
<dbReference type="SMART" id="SM00382">
    <property type="entry name" value="AAA"/>
    <property type="match status" value="1"/>
</dbReference>
<dbReference type="InterPro" id="IPR039421">
    <property type="entry name" value="Type_1_exporter"/>
</dbReference>
<dbReference type="AlphaFoldDB" id="A0A9D1SJC6"/>
<evidence type="ECO:0000256" key="3">
    <source>
        <dbReference type="ARBA" id="ARBA00022692"/>
    </source>
</evidence>
<evidence type="ECO:0000256" key="4">
    <source>
        <dbReference type="ARBA" id="ARBA00022741"/>
    </source>
</evidence>
<feature type="domain" description="ABC transporter" evidence="9">
    <location>
        <begin position="365"/>
        <end position="600"/>
    </location>
</feature>
<dbReference type="FunFam" id="3.40.50.300:FF:000287">
    <property type="entry name" value="Multidrug ABC transporter ATP-binding protein"/>
    <property type="match status" value="1"/>
</dbReference>
<evidence type="ECO:0000256" key="1">
    <source>
        <dbReference type="ARBA" id="ARBA00004651"/>
    </source>
</evidence>
<feature type="domain" description="ABC transmembrane type-1" evidence="10">
    <location>
        <begin position="37"/>
        <end position="319"/>
    </location>
</feature>
<dbReference type="InterPro" id="IPR011527">
    <property type="entry name" value="ABC1_TM_dom"/>
</dbReference>
<dbReference type="PROSITE" id="PS50929">
    <property type="entry name" value="ABC_TM1F"/>
    <property type="match status" value="1"/>
</dbReference>
<dbReference type="Pfam" id="PF00005">
    <property type="entry name" value="ABC_tran"/>
    <property type="match status" value="1"/>
</dbReference>
<keyword evidence="3 8" id="KW-0812">Transmembrane</keyword>
<dbReference type="GO" id="GO:0005886">
    <property type="term" value="C:plasma membrane"/>
    <property type="evidence" value="ECO:0007669"/>
    <property type="project" value="UniProtKB-SubCell"/>
</dbReference>
<keyword evidence="2" id="KW-0813">Transport</keyword>
<evidence type="ECO:0000256" key="2">
    <source>
        <dbReference type="ARBA" id="ARBA00022448"/>
    </source>
</evidence>
<dbReference type="CDD" id="cd03254">
    <property type="entry name" value="ABCC_Glucan_exporter_like"/>
    <property type="match status" value="1"/>
</dbReference>
<keyword evidence="4" id="KW-0547">Nucleotide-binding</keyword>
<evidence type="ECO:0000256" key="8">
    <source>
        <dbReference type="SAM" id="Phobius"/>
    </source>
</evidence>
<keyword evidence="5 11" id="KW-0067">ATP-binding</keyword>
<dbReference type="PANTHER" id="PTHR43394:SF1">
    <property type="entry name" value="ATP-BINDING CASSETTE SUB-FAMILY B MEMBER 10, MITOCHONDRIAL"/>
    <property type="match status" value="1"/>
</dbReference>
<dbReference type="CDD" id="cd18540">
    <property type="entry name" value="ABC_6TM_exporter_like"/>
    <property type="match status" value="1"/>
</dbReference>
<comment type="caution">
    <text evidence="11">The sequence shown here is derived from an EMBL/GenBank/DDBJ whole genome shotgun (WGS) entry which is preliminary data.</text>
</comment>
<dbReference type="GO" id="GO:0005524">
    <property type="term" value="F:ATP binding"/>
    <property type="evidence" value="ECO:0007669"/>
    <property type="project" value="UniProtKB-KW"/>
</dbReference>
<accession>A0A9D1SJC6</accession>
<dbReference type="InterPro" id="IPR027417">
    <property type="entry name" value="P-loop_NTPase"/>
</dbReference>
<feature type="transmembrane region" description="Helical" evidence="8">
    <location>
        <begin position="77"/>
        <end position="96"/>
    </location>
</feature>
<feature type="transmembrane region" description="Helical" evidence="8">
    <location>
        <begin position="161"/>
        <end position="194"/>
    </location>
</feature>
<dbReference type="Pfam" id="PF00664">
    <property type="entry name" value="ABC_membrane"/>
    <property type="match status" value="1"/>
</dbReference>
<feature type="transmembrane region" description="Helical" evidence="8">
    <location>
        <begin position="258"/>
        <end position="279"/>
    </location>
</feature>
<dbReference type="Proteomes" id="UP000824110">
    <property type="component" value="Unassembled WGS sequence"/>
</dbReference>
<dbReference type="InterPro" id="IPR036640">
    <property type="entry name" value="ABC1_TM_sf"/>
</dbReference>
<evidence type="ECO:0000256" key="6">
    <source>
        <dbReference type="ARBA" id="ARBA00022989"/>
    </source>
</evidence>
<dbReference type="EMBL" id="DVNE01000057">
    <property type="protein sequence ID" value="HIU62075.1"/>
    <property type="molecule type" value="Genomic_DNA"/>
</dbReference>
<sequence length="612" mass="68539">MADKVKSEAQKSTQPKVRFFGLGKLRPFLATYRRMFAAMIVCTVLVGVFNTILPLFQRYAFNNFIAKESLEGLLPFILLYVACLLITMALDFVASFDCCKLEMYVLRDMRRTAFNHLQTLSVSYFNINSVGRIHARVMSDTSSIASIISWDVYQGGWNVTYVLSAVVIMLVLNPLLALCVIAVIPLVAIVSCYFQRRLTVLNRRVREINSEITGGFNEGITGVETSKTLSIEEKLDKKFFANTARMHRQATRLGHNRALFYTIIAFAASVALALVLWYGGALSMEAVLELGTLTVFMTYAQGIMSPVQWAVDAIADLITVKVNVERLTALLETKSDVSDTPEVIEKYGDTFNPKKENWEELFGDVEFKDVTFKYPDGEEYVLEHFNLKVPQGTNVAIVGETGAGKSTLVNLVCRFYEPTKGQVLIDGRDARERSVGWLHSHIGYVLQTPHLFSGTVRENLLYGKEDATDEELDAAIKSVNAGRIIERLENGYDSIIGEGGNNLSTGEKQLLSFARAILANPAIFVLDEATSSIDTITEKLIQDAIEKLMRGRTSFIIAHRLSTIRSADVILVVHGGKIVERGKHEELLKKRGYYYNLYIKQFREEQVKKSGT</sequence>
<feature type="transmembrane region" description="Helical" evidence="8">
    <location>
        <begin position="35"/>
        <end position="56"/>
    </location>
</feature>
<reference evidence="11" key="2">
    <citation type="journal article" date="2021" name="PeerJ">
        <title>Extensive microbial diversity within the chicken gut microbiome revealed by metagenomics and culture.</title>
        <authorList>
            <person name="Gilroy R."/>
            <person name="Ravi A."/>
            <person name="Getino M."/>
            <person name="Pursley I."/>
            <person name="Horton D.L."/>
            <person name="Alikhan N.F."/>
            <person name="Baker D."/>
            <person name="Gharbi K."/>
            <person name="Hall N."/>
            <person name="Watson M."/>
            <person name="Adriaenssens E.M."/>
            <person name="Foster-Nyarko E."/>
            <person name="Jarju S."/>
            <person name="Secka A."/>
            <person name="Antonio M."/>
            <person name="Oren A."/>
            <person name="Chaudhuri R.R."/>
            <person name="La Ragione R."/>
            <person name="Hildebrand F."/>
            <person name="Pallen M.J."/>
        </authorList>
    </citation>
    <scope>NUCLEOTIDE SEQUENCE</scope>
    <source>
        <strain evidence="11">CHK195-12923</strain>
    </source>
</reference>
<dbReference type="InterPro" id="IPR003593">
    <property type="entry name" value="AAA+_ATPase"/>
</dbReference>
<dbReference type="SUPFAM" id="SSF90123">
    <property type="entry name" value="ABC transporter transmembrane region"/>
    <property type="match status" value="1"/>
</dbReference>
<evidence type="ECO:0000313" key="11">
    <source>
        <dbReference type="EMBL" id="HIU62075.1"/>
    </source>
</evidence>
<evidence type="ECO:0000313" key="12">
    <source>
        <dbReference type="Proteomes" id="UP000824110"/>
    </source>
</evidence>
<dbReference type="GO" id="GO:0016887">
    <property type="term" value="F:ATP hydrolysis activity"/>
    <property type="evidence" value="ECO:0007669"/>
    <property type="project" value="InterPro"/>
</dbReference>
<dbReference type="Gene3D" id="1.20.1560.10">
    <property type="entry name" value="ABC transporter type 1, transmembrane domain"/>
    <property type="match status" value="1"/>
</dbReference>
<gene>
    <name evidence="11" type="ORF">IAB69_05470</name>
</gene>
<dbReference type="GO" id="GO:0015421">
    <property type="term" value="F:ABC-type oligopeptide transporter activity"/>
    <property type="evidence" value="ECO:0007669"/>
    <property type="project" value="TreeGrafter"/>
</dbReference>
<dbReference type="PANTHER" id="PTHR43394">
    <property type="entry name" value="ATP-DEPENDENT PERMEASE MDL1, MITOCHONDRIAL"/>
    <property type="match status" value="1"/>
</dbReference>
<keyword evidence="7 8" id="KW-0472">Membrane</keyword>
<keyword evidence="6 8" id="KW-1133">Transmembrane helix</keyword>
<proteinExistence type="predicted"/>